<dbReference type="InterPro" id="IPR001623">
    <property type="entry name" value="DnaJ_domain"/>
</dbReference>
<dbReference type="Proteomes" id="UP001515480">
    <property type="component" value="Unassembled WGS sequence"/>
</dbReference>
<evidence type="ECO:0000256" key="1">
    <source>
        <dbReference type="SAM" id="MobiDB-lite"/>
    </source>
</evidence>
<comment type="caution">
    <text evidence="3">The sequence shown here is derived from an EMBL/GenBank/DDBJ whole genome shotgun (WGS) entry which is preliminary data.</text>
</comment>
<reference evidence="3 4" key="1">
    <citation type="journal article" date="2024" name="Science">
        <title>Giant polyketide synthase enzymes in the biosynthesis of giant marine polyether toxins.</title>
        <authorList>
            <person name="Fallon T.R."/>
            <person name="Shende V.V."/>
            <person name="Wierzbicki I.H."/>
            <person name="Pendleton A.L."/>
            <person name="Watervoot N.F."/>
            <person name="Auber R.P."/>
            <person name="Gonzalez D.J."/>
            <person name="Wisecaver J.H."/>
            <person name="Moore B.S."/>
        </authorList>
    </citation>
    <scope>NUCLEOTIDE SEQUENCE [LARGE SCALE GENOMIC DNA]</scope>
    <source>
        <strain evidence="3 4">12B1</strain>
    </source>
</reference>
<keyword evidence="4" id="KW-1185">Reference proteome</keyword>
<evidence type="ECO:0000259" key="2">
    <source>
        <dbReference type="PROSITE" id="PS50076"/>
    </source>
</evidence>
<organism evidence="3 4">
    <name type="scientific">Prymnesium parvum</name>
    <name type="common">Toxic golden alga</name>
    <dbReference type="NCBI Taxonomy" id="97485"/>
    <lineage>
        <taxon>Eukaryota</taxon>
        <taxon>Haptista</taxon>
        <taxon>Haptophyta</taxon>
        <taxon>Prymnesiophyceae</taxon>
        <taxon>Prymnesiales</taxon>
        <taxon>Prymnesiaceae</taxon>
        <taxon>Prymnesium</taxon>
    </lineage>
</organism>
<dbReference type="GO" id="GO:0005737">
    <property type="term" value="C:cytoplasm"/>
    <property type="evidence" value="ECO:0007669"/>
    <property type="project" value="TreeGrafter"/>
</dbReference>
<dbReference type="InterPro" id="IPR036249">
    <property type="entry name" value="Thioredoxin-like_sf"/>
</dbReference>
<dbReference type="CDD" id="cd06257">
    <property type="entry name" value="DnaJ"/>
    <property type="match status" value="1"/>
</dbReference>
<dbReference type="PROSITE" id="PS50076">
    <property type="entry name" value="DNAJ_2"/>
    <property type="match status" value="1"/>
</dbReference>
<dbReference type="PRINTS" id="PR00625">
    <property type="entry name" value="JDOMAIN"/>
</dbReference>
<dbReference type="GO" id="GO:0005634">
    <property type="term" value="C:nucleus"/>
    <property type="evidence" value="ECO:0007669"/>
    <property type="project" value="TreeGrafter"/>
</dbReference>
<evidence type="ECO:0000313" key="4">
    <source>
        <dbReference type="Proteomes" id="UP001515480"/>
    </source>
</evidence>
<proteinExistence type="predicted"/>
<dbReference type="Pfam" id="PF00226">
    <property type="entry name" value="DnaJ"/>
    <property type="match status" value="1"/>
</dbReference>
<dbReference type="SUPFAM" id="SSF46565">
    <property type="entry name" value="Chaperone J-domain"/>
    <property type="match status" value="1"/>
</dbReference>
<dbReference type="AlphaFoldDB" id="A0AB34KC30"/>
<feature type="domain" description="J" evidence="2">
    <location>
        <begin position="3"/>
        <end position="70"/>
    </location>
</feature>
<dbReference type="SUPFAM" id="SSF52833">
    <property type="entry name" value="Thioredoxin-like"/>
    <property type="match status" value="1"/>
</dbReference>
<dbReference type="PANTHER" id="PTHR43948">
    <property type="entry name" value="DNAJ HOMOLOG SUBFAMILY B"/>
    <property type="match status" value="1"/>
</dbReference>
<dbReference type="GO" id="GO:0044183">
    <property type="term" value="F:protein folding chaperone"/>
    <property type="evidence" value="ECO:0007669"/>
    <property type="project" value="TreeGrafter"/>
</dbReference>
<dbReference type="GO" id="GO:0051082">
    <property type="term" value="F:unfolded protein binding"/>
    <property type="evidence" value="ECO:0007669"/>
    <property type="project" value="TreeGrafter"/>
</dbReference>
<dbReference type="PANTHER" id="PTHR43948:SF10">
    <property type="entry name" value="MRJ, ISOFORM E"/>
    <property type="match status" value="1"/>
</dbReference>
<name>A0AB34KC30_PRYPA</name>
<dbReference type="GO" id="GO:0051087">
    <property type="term" value="F:protein-folding chaperone binding"/>
    <property type="evidence" value="ECO:0007669"/>
    <property type="project" value="TreeGrafter"/>
</dbReference>
<sequence>MADHYATLGLPPDAASSEIKKRYRKLALAHHPDKVPPGAKEEATRTLASLNEAWRVLGDSDRRRVYDMQREADLRRAAPPPRGGAPARSAKFFSSRRAARPAFGYASRVAYLRARAMEPLARAVARGELCLLFLHLSQSERSRRAAAQLEAASRLLGAAARVLAVDVEAEPRLAQRLNPHGAELPALLVMTRQGVGAIDPPYDAETVVERVSEMLPPVPSVCNAAQFGQLLRLRAGGATALSLAPNANVRREMRVTCYAHGLACATVPHTRCVIPMVQLEAVINCPGVALLDKEGKIRRLRAINDRHSVVTFRSNSKAQ</sequence>
<accession>A0AB34KC30</accession>
<gene>
    <name evidence="3" type="ORF">AB1Y20_001001</name>
</gene>
<dbReference type="InterPro" id="IPR036869">
    <property type="entry name" value="J_dom_sf"/>
</dbReference>
<dbReference type="EMBL" id="JBGBPQ010000001">
    <property type="protein sequence ID" value="KAL1530079.1"/>
    <property type="molecule type" value="Genomic_DNA"/>
</dbReference>
<evidence type="ECO:0000313" key="3">
    <source>
        <dbReference type="EMBL" id="KAL1530079.1"/>
    </source>
</evidence>
<dbReference type="Gene3D" id="1.10.287.110">
    <property type="entry name" value="DnaJ domain"/>
    <property type="match status" value="1"/>
</dbReference>
<feature type="region of interest" description="Disordered" evidence="1">
    <location>
        <begin position="70"/>
        <end position="91"/>
    </location>
</feature>
<dbReference type="SMART" id="SM00271">
    <property type="entry name" value="DnaJ"/>
    <property type="match status" value="1"/>
</dbReference>
<protein>
    <recommendedName>
        <fullName evidence="2">J domain-containing protein</fullName>
    </recommendedName>
</protein>